<evidence type="ECO:0000313" key="2">
    <source>
        <dbReference type="EMBL" id="KAK4460918.1"/>
    </source>
</evidence>
<protein>
    <submittedName>
        <fullName evidence="2">Uncharacterized protein</fullName>
    </submittedName>
</protein>
<comment type="caution">
    <text evidence="2">The sequence shown here is derived from an EMBL/GenBank/DDBJ whole genome shotgun (WGS) entry which is preliminary data.</text>
</comment>
<organism evidence="2 3">
    <name type="scientific">Cladorrhinum samala</name>
    <dbReference type="NCBI Taxonomy" id="585594"/>
    <lineage>
        <taxon>Eukaryota</taxon>
        <taxon>Fungi</taxon>
        <taxon>Dikarya</taxon>
        <taxon>Ascomycota</taxon>
        <taxon>Pezizomycotina</taxon>
        <taxon>Sordariomycetes</taxon>
        <taxon>Sordariomycetidae</taxon>
        <taxon>Sordariales</taxon>
        <taxon>Podosporaceae</taxon>
        <taxon>Cladorrhinum</taxon>
    </lineage>
</organism>
<dbReference type="Proteomes" id="UP001321749">
    <property type="component" value="Unassembled WGS sequence"/>
</dbReference>
<sequence>MSFAFSPRHIPALILAATSTFGGIWPFFDAEAAMLEFGFPPSVARAPEARPVMLNGQARTTILGALAFVFYFGGKFAEVDTVMTLYGFYAGLVDSYVVWKGGNSRWAFFRLVSSWAFGFCGMAGLTASTLP</sequence>
<evidence type="ECO:0000313" key="3">
    <source>
        <dbReference type="Proteomes" id="UP001321749"/>
    </source>
</evidence>
<accession>A0AAV9HMZ1</accession>
<evidence type="ECO:0000256" key="1">
    <source>
        <dbReference type="SAM" id="Phobius"/>
    </source>
</evidence>
<dbReference type="EMBL" id="MU865002">
    <property type="protein sequence ID" value="KAK4460918.1"/>
    <property type="molecule type" value="Genomic_DNA"/>
</dbReference>
<keyword evidence="1" id="KW-0812">Transmembrane</keyword>
<dbReference type="Pfam" id="PF14087">
    <property type="entry name" value="DUF4267"/>
    <property type="match status" value="1"/>
</dbReference>
<dbReference type="AlphaFoldDB" id="A0AAV9HMZ1"/>
<proteinExistence type="predicted"/>
<dbReference type="InterPro" id="IPR025363">
    <property type="entry name" value="DUF4267"/>
</dbReference>
<keyword evidence="3" id="KW-1185">Reference proteome</keyword>
<keyword evidence="1" id="KW-1133">Transmembrane helix</keyword>
<feature type="transmembrane region" description="Helical" evidence="1">
    <location>
        <begin position="81"/>
        <end position="99"/>
    </location>
</feature>
<feature type="transmembrane region" description="Helical" evidence="1">
    <location>
        <begin position="111"/>
        <end position="130"/>
    </location>
</feature>
<name>A0AAV9HMZ1_9PEZI</name>
<gene>
    <name evidence="2" type="ORF">QBC42DRAFT_298207</name>
</gene>
<reference evidence="2" key="2">
    <citation type="submission" date="2023-06" db="EMBL/GenBank/DDBJ databases">
        <authorList>
            <consortium name="Lawrence Berkeley National Laboratory"/>
            <person name="Mondo S.J."/>
            <person name="Hensen N."/>
            <person name="Bonometti L."/>
            <person name="Westerberg I."/>
            <person name="Brannstrom I.O."/>
            <person name="Guillou S."/>
            <person name="Cros-Aarteil S."/>
            <person name="Calhoun S."/>
            <person name="Haridas S."/>
            <person name="Kuo A."/>
            <person name="Pangilinan J."/>
            <person name="Riley R."/>
            <person name="Labutti K."/>
            <person name="Andreopoulos B."/>
            <person name="Lipzen A."/>
            <person name="Chen C."/>
            <person name="Yanf M."/>
            <person name="Daum C."/>
            <person name="Ng V."/>
            <person name="Clum A."/>
            <person name="Steindorff A."/>
            <person name="Ohm R."/>
            <person name="Martin F."/>
            <person name="Silar P."/>
            <person name="Natvig D."/>
            <person name="Lalanne C."/>
            <person name="Gautier V."/>
            <person name="Ament-Velasquez S.L."/>
            <person name="Kruys A."/>
            <person name="Hutchinson M.I."/>
            <person name="Powell A.J."/>
            <person name="Barry K."/>
            <person name="Miller A.N."/>
            <person name="Grigoriev I.V."/>
            <person name="Debuchy R."/>
            <person name="Gladieux P."/>
            <person name="Thoren M.H."/>
            <person name="Johannesson H."/>
        </authorList>
    </citation>
    <scope>NUCLEOTIDE SEQUENCE</scope>
    <source>
        <strain evidence="2">PSN324</strain>
    </source>
</reference>
<reference evidence="2" key="1">
    <citation type="journal article" date="2023" name="Mol. Phylogenet. Evol.">
        <title>Genome-scale phylogeny and comparative genomics of the fungal order Sordariales.</title>
        <authorList>
            <person name="Hensen N."/>
            <person name="Bonometti L."/>
            <person name="Westerberg I."/>
            <person name="Brannstrom I.O."/>
            <person name="Guillou S."/>
            <person name="Cros-Aarteil S."/>
            <person name="Calhoun S."/>
            <person name="Haridas S."/>
            <person name="Kuo A."/>
            <person name="Mondo S."/>
            <person name="Pangilinan J."/>
            <person name="Riley R."/>
            <person name="LaButti K."/>
            <person name="Andreopoulos B."/>
            <person name="Lipzen A."/>
            <person name="Chen C."/>
            <person name="Yan M."/>
            <person name="Daum C."/>
            <person name="Ng V."/>
            <person name="Clum A."/>
            <person name="Steindorff A."/>
            <person name="Ohm R.A."/>
            <person name="Martin F."/>
            <person name="Silar P."/>
            <person name="Natvig D.O."/>
            <person name="Lalanne C."/>
            <person name="Gautier V."/>
            <person name="Ament-Velasquez S.L."/>
            <person name="Kruys A."/>
            <person name="Hutchinson M.I."/>
            <person name="Powell A.J."/>
            <person name="Barry K."/>
            <person name="Miller A.N."/>
            <person name="Grigoriev I.V."/>
            <person name="Debuchy R."/>
            <person name="Gladieux P."/>
            <person name="Hiltunen Thoren M."/>
            <person name="Johannesson H."/>
        </authorList>
    </citation>
    <scope>NUCLEOTIDE SEQUENCE</scope>
    <source>
        <strain evidence="2">PSN324</strain>
    </source>
</reference>
<keyword evidence="1" id="KW-0472">Membrane</keyword>